<feature type="coiled-coil region" evidence="1">
    <location>
        <begin position="227"/>
        <end position="277"/>
    </location>
</feature>
<keyword evidence="1" id="KW-0175">Coiled coil</keyword>
<dbReference type="AlphaFoldDB" id="A0A1Z3N501"/>
<dbReference type="EMBL" id="CP020946">
    <property type="protein sequence ID" value="ASD62548.1"/>
    <property type="molecule type" value="Genomic_DNA"/>
</dbReference>
<gene>
    <name evidence="2" type="ORF">B9G79_02670</name>
</gene>
<dbReference type="PIRSF" id="PIRSF028200">
    <property type="entry name" value="UCP028200"/>
    <property type="match status" value="1"/>
</dbReference>
<sequence length="278" mass="32041">MNRFLFVVLCAGALTLTGCNHFGIAFKWADTYIASKVDDYFDISSSQSRDLKDGVQKDLGELKAEVLPQWIARLKGLQQEVQKGTLDSSRTGFYFDLFLKDVEQINARFSDTAGKFIASTQPKQLATFAREFEKKTQADLDKFHQTSKYRKEMRNKYTEYFEMFLGSLTPEQEKMINTHLDSSPFPGELKARNKAHILSRYQEQMTTPEAKREFLKTYYNNPAAMDLAEYQTAFREYKLQLQKLVIEVLGSMNLKQKKNLIDNLNEKTAQLEKIAKAG</sequence>
<accession>A0A1Z3N501</accession>
<evidence type="ECO:0008006" key="4">
    <source>
        <dbReference type="Google" id="ProtNLM"/>
    </source>
</evidence>
<dbReference type="Pfam" id="PF19795">
    <property type="entry name" value="DUF6279"/>
    <property type="match status" value="1"/>
</dbReference>
<reference evidence="2 3" key="1">
    <citation type="submission" date="2017-04" db="EMBL/GenBank/DDBJ databases">
        <title>Whole genome sequence of Bdellovibrio bacteriovorus strain SSB218315.</title>
        <authorList>
            <person name="Oyedara O."/>
            <person name="Rodriguez-Perez M.A."/>
        </authorList>
    </citation>
    <scope>NUCLEOTIDE SEQUENCE [LARGE SCALE GENOMIC DNA]</scope>
    <source>
        <strain evidence="2 3">SSB218315</strain>
    </source>
</reference>
<dbReference type="Proteomes" id="UP000197003">
    <property type="component" value="Chromosome"/>
</dbReference>
<evidence type="ECO:0000313" key="2">
    <source>
        <dbReference type="EMBL" id="ASD62548.1"/>
    </source>
</evidence>
<dbReference type="PROSITE" id="PS51257">
    <property type="entry name" value="PROKAR_LIPOPROTEIN"/>
    <property type="match status" value="1"/>
</dbReference>
<evidence type="ECO:0000256" key="1">
    <source>
        <dbReference type="SAM" id="Coils"/>
    </source>
</evidence>
<proteinExistence type="predicted"/>
<dbReference type="InterPro" id="IPR016875">
    <property type="entry name" value="UCP028200"/>
</dbReference>
<name>A0A1Z3N501_BDEBC</name>
<evidence type="ECO:0000313" key="3">
    <source>
        <dbReference type="Proteomes" id="UP000197003"/>
    </source>
</evidence>
<organism evidence="2 3">
    <name type="scientific">Bdellovibrio bacteriovorus</name>
    <dbReference type="NCBI Taxonomy" id="959"/>
    <lineage>
        <taxon>Bacteria</taxon>
        <taxon>Pseudomonadati</taxon>
        <taxon>Bdellovibrionota</taxon>
        <taxon>Bdellovibrionia</taxon>
        <taxon>Bdellovibrionales</taxon>
        <taxon>Pseudobdellovibrionaceae</taxon>
        <taxon>Bdellovibrio</taxon>
    </lineage>
</organism>
<dbReference type="RefSeq" id="WP_088564180.1">
    <property type="nucleotide sequence ID" value="NZ_CP020946.1"/>
</dbReference>
<dbReference type="OrthoDB" id="5290701at2"/>
<protein>
    <recommendedName>
        <fullName evidence="4">Lipoprotein</fullName>
    </recommendedName>
</protein>